<keyword evidence="1 7" id="KW-0489">Methyltransferase</keyword>
<dbReference type="GO" id="GO:0033528">
    <property type="term" value="P:S-methylmethionine cycle"/>
    <property type="evidence" value="ECO:0007669"/>
    <property type="project" value="TreeGrafter"/>
</dbReference>
<dbReference type="SUPFAM" id="SSF82282">
    <property type="entry name" value="Homocysteine S-methyltransferase"/>
    <property type="match status" value="1"/>
</dbReference>
<evidence type="ECO:0000256" key="6">
    <source>
        <dbReference type="PIRSR" id="PIRSR037505-2"/>
    </source>
</evidence>
<evidence type="ECO:0000256" key="3">
    <source>
        <dbReference type="ARBA" id="ARBA00022723"/>
    </source>
</evidence>
<evidence type="ECO:0000313" key="9">
    <source>
        <dbReference type="EMBL" id="QDU43888.1"/>
    </source>
</evidence>
<feature type="binding site" evidence="6 7">
    <location>
        <position position="248"/>
    </location>
    <ligand>
        <name>Zn(2+)</name>
        <dbReference type="ChEBI" id="CHEBI:29105"/>
    </ligand>
</feature>
<dbReference type="GO" id="GO:0009086">
    <property type="term" value="P:methionine biosynthetic process"/>
    <property type="evidence" value="ECO:0007669"/>
    <property type="project" value="InterPro"/>
</dbReference>
<dbReference type="PANTHER" id="PTHR46015:SF1">
    <property type="entry name" value="HOMOCYSTEINE S-METHYLTRANSFERASE-LIKE ISOFORM 1"/>
    <property type="match status" value="1"/>
</dbReference>
<dbReference type="InterPro" id="IPR017226">
    <property type="entry name" value="BHMT-like"/>
</dbReference>
<accession>A0A517ZN43</accession>
<dbReference type="AlphaFoldDB" id="A0A517ZN43"/>
<name>A0A517ZN43_9PLAN</name>
<evidence type="ECO:0000256" key="7">
    <source>
        <dbReference type="PROSITE-ProRule" id="PRU00333"/>
    </source>
</evidence>
<dbReference type="GO" id="GO:0008270">
    <property type="term" value="F:zinc ion binding"/>
    <property type="evidence" value="ECO:0007669"/>
    <property type="project" value="InterPro"/>
</dbReference>
<feature type="binding site" evidence="6 7">
    <location>
        <position position="313"/>
    </location>
    <ligand>
        <name>Zn(2+)</name>
        <dbReference type="ChEBI" id="CHEBI:29105"/>
    </ligand>
</feature>
<feature type="domain" description="Hcy-binding" evidence="8">
    <location>
        <begin position="21"/>
        <end position="328"/>
    </location>
</feature>
<dbReference type="InterPro" id="IPR003726">
    <property type="entry name" value="HCY_dom"/>
</dbReference>
<dbReference type="PROSITE" id="PS50970">
    <property type="entry name" value="HCY"/>
    <property type="match status" value="1"/>
</dbReference>
<dbReference type="InterPro" id="IPR051486">
    <property type="entry name" value="Hcy_S-methyltransferase"/>
</dbReference>
<dbReference type="InterPro" id="IPR036589">
    <property type="entry name" value="HCY_dom_sf"/>
</dbReference>
<evidence type="ECO:0000256" key="4">
    <source>
        <dbReference type="ARBA" id="ARBA00022833"/>
    </source>
</evidence>
<evidence type="ECO:0000256" key="5">
    <source>
        <dbReference type="ARBA" id="ARBA00076752"/>
    </source>
</evidence>
<evidence type="ECO:0000259" key="8">
    <source>
        <dbReference type="PROSITE" id="PS50970"/>
    </source>
</evidence>
<dbReference type="EMBL" id="CP036276">
    <property type="protein sequence ID" value="QDU43888.1"/>
    <property type="molecule type" value="Genomic_DNA"/>
</dbReference>
<dbReference type="NCBIfam" id="NF007020">
    <property type="entry name" value="PRK09485.1"/>
    <property type="match status" value="1"/>
</dbReference>
<feature type="binding site" evidence="6 7">
    <location>
        <position position="314"/>
    </location>
    <ligand>
        <name>Zn(2+)</name>
        <dbReference type="ChEBI" id="CHEBI:29105"/>
    </ligand>
</feature>
<gene>
    <name evidence="9" type="primary">mmuM</name>
    <name evidence="9" type="ORF">Mal52_23650</name>
</gene>
<keyword evidence="3 6" id="KW-0479">Metal-binding</keyword>
<dbReference type="PANTHER" id="PTHR46015">
    <property type="entry name" value="ZGC:172121"/>
    <property type="match status" value="1"/>
</dbReference>
<proteinExistence type="predicted"/>
<evidence type="ECO:0000313" key="10">
    <source>
        <dbReference type="Proteomes" id="UP000319383"/>
    </source>
</evidence>
<dbReference type="Pfam" id="PF02574">
    <property type="entry name" value="S-methyl_trans"/>
    <property type="match status" value="1"/>
</dbReference>
<keyword evidence="10" id="KW-1185">Reference proteome</keyword>
<dbReference type="GO" id="GO:0008898">
    <property type="term" value="F:S-adenosylmethionine-homocysteine S-methyltransferase activity"/>
    <property type="evidence" value="ECO:0007669"/>
    <property type="project" value="TreeGrafter"/>
</dbReference>
<sequence>MPYSFQALFSRVRRSMRNTIPGIMDRLDTDKPLLLDGALATELQQRGYDISGPLWSARILLDDPQSIRQLHLDYLRAGADCLITATYQATFPGLLEAGLNSQQAAEVLNRAVRMAVEARQLLVDDPLRSSDRPAPIIAASIGPYGAYRHDGSEYTGDYGLGLTQLADFHRERIHQLAVSDADLLACETIPSLLEAQALVKVLAEVPSTPVWLSFSCRDGQHICHGERIADCGQLLNEVPQVVGIGINCTAPQFVEPLIENLRAQTEKPIVVYPNSGETWDGGSRSWTGTASCEDFVQAAQRWRAAGARLIGGCCRTGPEHIRALATAFPR</sequence>
<reference evidence="9 10" key="1">
    <citation type="submission" date="2019-02" db="EMBL/GenBank/DDBJ databases">
        <title>Deep-cultivation of Planctomycetes and their phenomic and genomic characterization uncovers novel biology.</title>
        <authorList>
            <person name="Wiegand S."/>
            <person name="Jogler M."/>
            <person name="Boedeker C."/>
            <person name="Pinto D."/>
            <person name="Vollmers J."/>
            <person name="Rivas-Marin E."/>
            <person name="Kohn T."/>
            <person name="Peeters S.H."/>
            <person name="Heuer A."/>
            <person name="Rast P."/>
            <person name="Oberbeckmann S."/>
            <person name="Bunk B."/>
            <person name="Jeske O."/>
            <person name="Meyerdierks A."/>
            <person name="Storesund J.E."/>
            <person name="Kallscheuer N."/>
            <person name="Luecker S."/>
            <person name="Lage O.M."/>
            <person name="Pohl T."/>
            <person name="Merkel B.J."/>
            <person name="Hornburger P."/>
            <person name="Mueller R.-W."/>
            <person name="Bruemmer F."/>
            <person name="Labrenz M."/>
            <person name="Spormann A.M."/>
            <person name="Op den Camp H."/>
            <person name="Overmann J."/>
            <person name="Amann R."/>
            <person name="Jetten M.S.M."/>
            <person name="Mascher T."/>
            <person name="Medema M.H."/>
            <person name="Devos D.P."/>
            <person name="Kaster A.-K."/>
            <person name="Ovreas L."/>
            <person name="Rohde M."/>
            <person name="Galperin M.Y."/>
            <person name="Jogler C."/>
        </authorList>
    </citation>
    <scope>NUCLEOTIDE SEQUENCE [LARGE SCALE GENOMIC DNA]</scope>
    <source>
        <strain evidence="9 10">Mal52</strain>
    </source>
</reference>
<dbReference type="KEGG" id="sdyn:Mal52_23650"/>
<protein>
    <recommendedName>
        <fullName evidence="5">S-methylmethionine:homocysteine methyltransferase</fullName>
    </recommendedName>
</protein>
<dbReference type="PIRSF" id="PIRSF037505">
    <property type="entry name" value="Betaine_HMT"/>
    <property type="match status" value="1"/>
</dbReference>
<organism evidence="9 10">
    <name type="scientific">Symmachiella dynata</name>
    <dbReference type="NCBI Taxonomy" id="2527995"/>
    <lineage>
        <taxon>Bacteria</taxon>
        <taxon>Pseudomonadati</taxon>
        <taxon>Planctomycetota</taxon>
        <taxon>Planctomycetia</taxon>
        <taxon>Planctomycetales</taxon>
        <taxon>Planctomycetaceae</taxon>
        <taxon>Symmachiella</taxon>
    </lineage>
</organism>
<keyword evidence="4 6" id="KW-0862">Zinc</keyword>
<dbReference type="Gene3D" id="3.20.20.330">
    <property type="entry name" value="Homocysteine-binding-like domain"/>
    <property type="match status" value="1"/>
</dbReference>
<dbReference type="FunFam" id="3.20.20.330:FF:000002">
    <property type="entry name" value="Homocysteine S-methyltransferase"/>
    <property type="match status" value="1"/>
</dbReference>
<dbReference type="GO" id="GO:0032259">
    <property type="term" value="P:methylation"/>
    <property type="evidence" value="ECO:0007669"/>
    <property type="project" value="UniProtKB-KW"/>
</dbReference>
<comment type="cofactor">
    <cofactor evidence="6">
        <name>Zn(2+)</name>
        <dbReference type="ChEBI" id="CHEBI:29105"/>
    </cofactor>
    <text evidence="6">Binds 1 zinc ion per subunit.</text>
</comment>
<dbReference type="Proteomes" id="UP000319383">
    <property type="component" value="Chromosome"/>
</dbReference>
<evidence type="ECO:0000256" key="1">
    <source>
        <dbReference type="ARBA" id="ARBA00022603"/>
    </source>
</evidence>
<evidence type="ECO:0000256" key="2">
    <source>
        <dbReference type="ARBA" id="ARBA00022679"/>
    </source>
</evidence>
<keyword evidence="2 7" id="KW-0808">Transferase</keyword>